<dbReference type="PANTHER" id="PTHR31088:SF6">
    <property type="entry name" value="PHAGE SHOCK PROTEIN A"/>
    <property type="match status" value="1"/>
</dbReference>
<dbReference type="RefSeq" id="WP_221573551.1">
    <property type="nucleotide sequence ID" value="NZ_JAIGNK010000002.1"/>
</dbReference>
<gene>
    <name evidence="3" type="ORF">K3152_07935</name>
</gene>
<proteinExistence type="inferred from homology"/>
<sequence length="226" mass="25063">MVHIAIRVRELVSSNVSSAIDSASNPAKMLAHLQREIEEALIGLHGDIAKARRQQERKQADLDKAGWTESDWSDKAQVAMDHGREDLARQALMAREDCRSSIAAMKKDVEALEAGIAEMEEAERELEAKREDVRQRLADQRASDGKSGPAAPANRTERRLDHIDALEKRTTFATAEAANDCANASVEREIEAMRREREIEEELAAMRTGKAAAKPAKKAGKRKKTV</sequence>
<feature type="compositionally biased region" description="Low complexity" evidence="2">
    <location>
        <begin position="205"/>
        <end position="214"/>
    </location>
</feature>
<dbReference type="PANTHER" id="PTHR31088">
    <property type="entry name" value="MEMBRANE-ASSOCIATED PROTEIN VIPP1, CHLOROPLASTIC"/>
    <property type="match status" value="1"/>
</dbReference>
<keyword evidence="4" id="KW-1185">Reference proteome</keyword>
<protein>
    <submittedName>
        <fullName evidence="3">PspA/IM30 family protein</fullName>
    </submittedName>
</protein>
<dbReference type="Proteomes" id="UP000783253">
    <property type="component" value="Unassembled WGS sequence"/>
</dbReference>
<name>A0ABS7IXQ9_9SPHN</name>
<evidence type="ECO:0000313" key="3">
    <source>
        <dbReference type="EMBL" id="MBX7458173.1"/>
    </source>
</evidence>
<feature type="compositionally biased region" description="Basic residues" evidence="2">
    <location>
        <begin position="215"/>
        <end position="226"/>
    </location>
</feature>
<reference evidence="3 4" key="1">
    <citation type="submission" date="2021-08" db="EMBL/GenBank/DDBJ databases">
        <title>Comparative Genomics Analysis of the Genus Qipengyuania Reveals Extensive Genetic Diversity and Metabolic Versatility, Including the Description of Fifteen Novel Species.</title>
        <authorList>
            <person name="Liu Y."/>
        </authorList>
    </citation>
    <scope>NUCLEOTIDE SEQUENCE [LARGE SCALE GENOMIC DNA]</scope>
    <source>
        <strain evidence="3 4">1NDH17</strain>
    </source>
</reference>
<feature type="region of interest" description="Disordered" evidence="2">
    <location>
        <begin position="204"/>
        <end position="226"/>
    </location>
</feature>
<comment type="similarity">
    <text evidence="1">Belongs to the PspA/Vipp/IM30 family.</text>
</comment>
<dbReference type="EMBL" id="JAIGNK010000002">
    <property type="protein sequence ID" value="MBX7458173.1"/>
    <property type="molecule type" value="Genomic_DNA"/>
</dbReference>
<evidence type="ECO:0000313" key="4">
    <source>
        <dbReference type="Proteomes" id="UP000783253"/>
    </source>
</evidence>
<organism evidence="3 4">
    <name type="scientific">Qipengyuania polymorpha</name>
    <dbReference type="NCBI Taxonomy" id="2867234"/>
    <lineage>
        <taxon>Bacteria</taxon>
        <taxon>Pseudomonadati</taxon>
        <taxon>Pseudomonadota</taxon>
        <taxon>Alphaproteobacteria</taxon>
        <taxon>Sphingomonadales</taxon>
        <taxon>Erythrobacteraceae</taxon>
        <taxon>Qipengyuania</taxon>
    </lineage>
</organism>
<evidence type="ECO:0000256" key="1">
    <source>
        <dbReference type="ARBA" id="ARBA00043985"/>
    </source>
</evidence>
<dbReference type="Pfam" id="PF04012">
    <property type="entry name" value="PspA_IM30"/>
    <property type="match status" value="1"/>
</dbReference>
<accession>A0ABS7IXQ9</accession>
<comment type="caution">
    <text evidence="3">The sequence shown here is derived from an EMBL/GenBank/DDBJ whole genome shotgun (WGS) entry which is preliminary data.</text>
</comment>
<feature type="region of interest" description="Disordered" evidence="2">
    <location>
        <begin position="136"/>
        <end position="160"/>
    </location>
</feature>
<dbReference type="InterPro" id="IPR007157">
    <property type="entry name" value="PspA_VIPP1"/>
</dbReference>
<evidence type="ECO:0000256" key="2">
    <source>
        <dbReference type="SAM" id="MobiDB-lite"/>
    </source>
</evidence>